<dbReference type="Pfam" id="PF09339">
    <property type="entry name" value="HTH_IclR"/>
    <property type="match status" value="1"/>
</dbReference>
<dbReference type="SUPFAM" id="SSF46785">
    <property type="entry name" value="Winged helix' DNA-binding domain"/>
    <property type="match status" value="1"/>
</dbReference>
<dbReference type="Proteomes" id="UP001596292">
    <property type="component" value="Unassembled WGS sequence"/>
</dbReference>
<dbReference type="EMBL" id="JBHSWN010000001">
    <property type="protein sequence ID" value="MFC6789939.1"/>
    <property type="molecule type" value="Genomic_DNA"/>
</dbReference>
<organism evidence="3 4">
    <name type="scientific">Methylobacterium komagatae</name>
    <dbReference type="NCBI Taxonomy" id="374425"/>
    <lineage>
        <taxon>Bacteria</taxon>
        <taxon>Pseudomonadati</taxon>
        <taxon>Pseudomonadota</taxon>
        <taxon>Alphaproteobacteria</taxon>
        <taxon>Hyphomicrobiales</taxon>
        <taxon>Methylobacteriaceae</taxon>
        <taxon>Methylobacterium</taxon>
    </lineage>
</organism>
<dbReference type="CDD" id="cd00090">
    <property type="entry name" value="HTH_ARSR"/>
    <property type="match status" value="1"/>
</dbReference>
<dbReference type="InterPro" id="IPR011991">
    <property type="entry name" value="ArsR-like_HTH"/>
</dbReference>
<keyword evidence="4" id="KW-1185">Reference proteome</keyword>
<sequence>MRGDPRQRRLDEIALGEVGPVDAFALLRDLLSEDAPKFARGVYLALQEVVWRLVANRVAGPETAQWLDTCGRASVLMRQGGAEATAHQVAALADIVERNARFFEAQPVGEVLGKRHVLDVLRLLAGSAGRMSRAAVLEATGLGQSNLSRMLTMLEGHGLVRRDRSGREAELALTASGRAAVARPGTEAAPVRPETVWQACGIGICVSTGDGTVLSANREFERVVGTSAEVALAAVSAGTGVEDVGTAENRWARRIEAGEAEGGMTSVWVDVSDLRLALAEAEMRASAAEAKVAGLREALAKAQANAAAAERRLHRQHLSVEMVRERAVGRLGSMASLVHERFPKTISAARQGEEIPYLQIVAIKEALNNLLDVQAHSPRPYEAARKSGLTLIREVVNSAYALTNSKVVVDYPDWLRTQKADYMALVEPLSHFLLTTCGDVKMSIDRDDRNVFVHGVGHPFQECRGPRSRAFVSMDAKAMDAFAETWAGPEVDVRITGSPSRDHGIGFRMSVPRGVDRSRETTA</sequence>
<evidence type="ECO:0000256" key="1">
    <source>
        <dbReference type="SAM" id="Coils"/>
    </source>
</evidence>
<accession>A0ABW2BHT5</accession>
<dbReference type="InterPro" id="IPR036388">
    <property type="entry name" value="WH-like_DNA-bd_sf"/>
</dbReference>
<keyword evidence="1" id="KW-0175">Coiled coil</keyword>
<dbReference type="RefSeq" id="WP_160534124.1">
    <property type="nucleotide sequence ID" value="NZ_JBHSWN010000001.1"/>
</dbReference>
<feature type="domain" description="HTH iclR-type" evidence="2">
    <location>
        <begin position="117"/>
        <end position="163"/>
    </location>
</feature>
<reference evidence="4" key="1">
    <citation type="journal article" date="2019" name="Int. J. Syst. Evol. Microbiol.">
        <title>The Global Catalogue of Microorganisms (GCM) 10K type strain sequencing project: providing services to taxonomists for standard genome sequencing and annotation.</title>
        <authorList>
            <consortium name="The Broad Institute Genomics Platform"/>
            <consortium name="The Broad Institute Genome Sequencing Center for Infectious Disease"/>
            <person name="Wu L."/>
            <person name="Ma J."/>
        </authorList>
    </citation>
    <scope>NUCLEOTIDE SEQUENCE [LARGE SCALE GENOMIC DNA]</scope>
    <source>
        <strain evidence="4">CCUG 48316</strain>
    </source>
</reference>
<dbReference type="InterPro" id="IPR036390">
    <property type="entry name" value="WH_DNA-bd_sf"/>
</dbReference>
<evidence type="ECO:0000313" key="3">
    <source>
        <dbReference type="EMBL" id="MFC6789939.1"/>
    </source>
</evidence>
<gene>
    <name evidence="3" type="ORF">ACFQE0_10105</name>
</gene>
<evidence type="ECO:0000259" key="2">
    <source>
        <dbReference type="Pfam" id="PF09339"/>
    </source>
</evidence>
<dbReference type="Gene3D" id="1.10.10.10">
    <property type="entry name" value="Winged helix-like DNA-binding domain superfamily/Winged helix DNA-binding domain"/>
    <property type="match status" value="1"/>
</dbReference>
<evidence type="ECO:0000313" key="4">
    <source>
        <dbReference type="Proteomes" id="UP001596292"/>
    </source>
</evidence>
<proteinExistence type="predicted"/>
<protein>
    <submittedName>
        <fullName evidence="3">Helix-turn-helix transcriptional regulator</fullName>
    </submittedName>
</protein>
<comment type="caution">
    <text evidence="3">The sequence shown here is derived from an EMBL/GenBank/DDBJ whole genome shotgun (WGS) entry which is preliminary data.</text>
</comment>
<feature type="coiled-coil region" evidence="1">
    <location>
        <begin position="271"/>
        <end position="312"/>
    </location>
</feature>
<dbReference type="InterPro" id="IPR005471">
    <property type="entry name" value="Tscrpt_reg_IclR_N"/>
</dbReference>
<name>A0ABW2BHT5_9HYPH</name>